<dbReference type="EC" id="3.5.2.6" evidence="5"/>
<gene>
    <name evidence="7" type="ORF">FHU29_002624</name>
</gene>
<evidence type="ECO:0000256" key="1">
    <source>
        <dbReference type="ARBA" id="ARBA00001526"/>
    </source>
</evidence>
<dbReference type="GO" id="GO:0046677">
    <property type="term" value="P:response to antibiotic"/>
    <property type="evidence" value="ECO:0007669"/>
    <property type="project" value="UniProtKB-UniRule"/>
</dbReference>
<dbReference type="PANTHER" id="PTHR46825:SF9">
    <property type="entry name" value="BETA-LACTAMASE-RELATED DOMAIN-CONTAINING PROTEIN"/>
    <property type="match status" value="1"/>
</dbReference>
<comment type="catalytic activity">
    <reaction evidence="1 5">
        <text>a beta-lactam + H2O = a substituted beta-amino acid</text>
        <dbReference type="Rhea" id="RHEA:20401"/>
        <dbReference type="ChEBI" id="CHEBI:15377"/>
        <dbReference type="ChEBI" id="CHEBI:35627"/>
        <dbReference type="ChEBI" id="CHEBI:140347"/>
        <dbReference type="EC" id="3.5.2.6"/>
    </reaction>
</comment>
<accession>A0A839RN52</accession>
<organism evidence="7 8">
    <name type="scientific">Hoyosella altamirensis</name>
    <dbReference type="NCBI Taxonomy" id="616997"/>
    <lineage>
        <taxon>Bacteria</taxon>
        <taxon>Bacillati</taxon>
        <taxon>Actinomycetota</taxon>
        <taxon>Actinomycetes</taxon>
        <taxon>Mycobacteriales</taxon>
        <taxon>Hoyosellaceae</taxon>
        <taxon>Hoyosella</taxon>
    </lineage>
</organism>
<dbReference type="PANTHER" id="PTHR46825">
    <property type="entry name" value="D-ALANYL-D-ALANINE-CARBOXYPEPTIDASE/ENDOPEPTIDASE AMPH"/>
    <property type="match status" value="1"/>
</dbReference>
<keyword evidence="3 5" id="KW-0378">Hydrolase</keyword>
<dbReference type="RefSeq" id="WP_083962267.1">
    <property type="nucleotide sequence ID" value="NZ_BDDI01000006.1"/>
</dbReference>
<comment type="similarity">
    <text evidence="2 5">Belongs to the class-C beta-lactamase family.</text>
</comment>
<reference evidence="7 8" key="1">
    <citation type="submission" date="2020-08" db="EMBL/GenBank/DDBJ databases">
        <title>Sequencing the genomes of 1000 actinobacteria strains.</title>
        <authorList>
            <person name="Klenk H.-P."/>
        </authorList>
    </citation>
    <scope>NUCLEOTIDE SEQUENCE [LARGE SCALE GENOMIC DNA]</scope>
    <source>
        <strain evidence="7 8">DSM 45258</strain>
    </source>
</reference>
<dbReference type="Gene3D" id="3.40.710.10">
    <property type="entry name" value="DD-peptidase/beta-lactamase superfamily"/>
    <property type="match status" value="1"/>
</dbReference>
<dbReference type="OrthoDB" id="3171327at2"/>
<evidence type="ECO:0000256" key="2">
    <source>
        <dbReference type="ARBA" id="ARBA00007840"/>
    </source>
</evidence>
<evidence type="ECO:0000256" key="3">
    <source>
        <dbReference type="ARBA" id="ARBA00022801"/>
    </source>
</evidence>
<dbReference type="InterPro" id="IPR001586">
    <property type="entry name" value="Beta-lactam_class-C_AS"/>
</dbReference>
<evidence type="ECO:0000313" key="7">
    <source>
        <dbReference type="EMBL" id="MBB3038175.1"/>
    </source>
</evidence>
<dbReference type="InterPro" id="IPR050491">
    <property type="entry name" value="AmpC-like"/>
</dbReference>
<dbReference type="GO" id="GO:0017001">
    <property type="term" value="P:antibiotic catabolic process"/>
    <property type="evidence" value="ECO:0007669"/>
    <property type="project" value="InterPro"/>
</dbReference>
<dbReference type="AlphaFoldDB" id="A0A839RN52"/>
<dbReference type="PROSITE" id="PS00336">
    <property type="entry name" value="BETA_LACTAMASE_C"/>
    <property type="match status" value="1"/>
</dbReference>
<sequence length="365" mass="37909">MSIIRARWSAAALVVTITAAALMLGVYVRPAPSTLPDEPHGDRELASLVREIAGSGHRALAAAVVTPSGQRVTSVGAELDDRFEVGSISKGITGLLLADAISRGDVTPGTTAGSVLPELVGTPAASITLAELATHRSGLPVQVPGFGQYLRNSWATWTGAFPYSASVGGRLEQVRTIDPDMPPETYSNLGFEVLGAALAAAAGQDYPDLVTERILTPAGMTRATVPTSMDDLDRKDLPGEDQAGRMVTPWAGEALAPAGGLRAGIGDMAGLLTALLEGTTPGLDALEPREQLGEDEIGWGWITTTTDAGDTVVWHNGATSGFSAFIAVDRENNVGVALLSATGGFVDDAGWELLDEARMVVRAER</sequence>
<evidence type="ECO:0000313" key="8">
    <source>
        <dbReference type="Proteomes" id="UP000567922"/>
    </source>
</evidence>
<evidence type="ECO:0000256" key="5">
    <source>
        <dbReference type="RuleBase" id="RU361140"/>
    </source>
</evidence>
<dbReference type="EMBL" id="JACHWS010000002">
    <property type="protein sequence ID" value="MBB3038175.1"/>
    <property type="molecule type" value="Genomic_DNA"/>
</dbReference>
<evidence type="ECO:0000256" key="4">
    <source>
        <dbReference type="ARBA" id="ARBA00023251"/>
    </source>
</evidence>
<dbReference type="InterPro" id="IPR001466">
    <property type="entry name" value="Beta-lactam-related"/>
</dbReference>
<protein>
    <recommendedName>
        <fullName evidence="5">Beta-lactamase</fullName>
        <ecNumber evidence="5">3.5.2.6</ecNumber>
    </recommendedName>
</protein>
<name>A0A839RN52_9ACTN</name>
<dbReference type="SUPFAM" id="SSF56601">
    <property type="entry name" value="beta-lactamase/transpeptidase-like"/>
    <property type="match status" value="1"/>
</dbReference>
<dbReference type="InterPro" id="IPR012338">
    <property type="entry name" value="Beta-lactam/transpept-like"/>
</dbReference>
<evidence type="ECO:0000259" key="6">
    <source>
        <dbReference type="Pfam" id="PF00144"/>
    </source>
</evidence>
<keyword evidence="4 5" id="KW-0046">Antibiotic resistance</keyword>
<comment type="caution">
    <text evidence="7">The sequence shown here is derived from an EMBL/GenBank/DDBJ whole genome shotgun (WGS) entry which is preliminary data.</text>
</comment>
<feature type="domain" description="Beta-lactamase-related" evidence="6">
    <location>
        <begin position="46"/>
        <end position="348"/>
    </location>
</feature>
<proteinExistence type="inferred from homology"/>
<keyword evidence="8" id="KW-1185">Reference proteome</keyword>
<dbReference type="Proteomes" id="UP000567922">
    <property type="component" value="Unassembled WGS sequence"/>
</dbReference>
<dbReference type="Pfam" id="PF00144">
    <property type="entry name" value="Beta-lactamase"/>
    <property type="match status" value="1"/>
</dbReference>
<dbReference type="GO" id="GO:0008800">
    <property type="term" value="F:beta-lactamase activity"/>
    <property type="evidence" value="ECO:0007669"/>
    <property type="project" value="UniProtKB-UniRule"/>
</dbReference>
<dbReference type="GO" id="GO:0030288">
    <property type="term" value="C:outer membrane-bounded periplasmic space"/>
    <property type="evidence" value="ECO:0007669"/>
    <property type="project" value="InterPro"/>
</dbReference>